<proteinExistence type="predicted"/>
<name>A0ABQ9ZXG2_9CRUS</name>
<reference evidence="1 2" key="1">
    <citation type="journal article" date="2023" name="Nucleic Acids Res.">
        <title>The hologenome of Daphnia magna reveals possible DNA methylation and microbiome-mediated evolution of the host genome.</title>
        <authorList>
            <person name="Chaturvedi A."/>
            <person name="Li X."/>
            <person name="Dhandapani V."/>
            <person name="Marshall H."/>
            <person name="Kissane S."/>
            <person name="Cuenca-Cambronero M."/>
            <person name="Asole G."/>
            <person name="Calvet F."/>
            <person name="Ruiz-Romero M."/>
            <person name="Marangio P."/>
            <person name="Guigo R."/>
            <person name="Rago D."/>
            <person name="Mirbahai L."/>
            <person name="Eastwood N."/>
            <person name="Colbourne J.K."/>
            <person name="Zhou J."/>
            <person name="Mallon E."/>
            <person name="Orsini L."/>
        </authorList>
    </citation>
    <scope>NUCLEOTIDE SEQUENCE [LARGE SCALE GENOMIC DNA]</scope>
    <source>
        <strain evidence="1">LRV0_1</strain>
    </source>
</reference>
<sequence length="80" mass="9207">MSTSLAQELAFAEEIYALSKNLKLPLKSSLCTFKPFLEEVRQLRVGGHQLVTQRLLWGHHTRKDCLQNYVNITGYSQDIQ</sequence>
<comment type="caution">
    <text evidence="1">The sequence shown here is derived from an EMBL/GenBank/DDBJ whole genome shotgun (WGS) entry which is preliminary data.</text>
</comment>
<organism evidence="1 2">
    <name type="scientific">Daphnia magna</name>
    <dbReference type="NCBI Taxonomy" id="35525"/>
    <lineage>
        <taxon>Eukaryota</taxon>
        <taxon>Metazoa</taxon>
        <taxon>Ecdysozoa</taxon>
        <taxon>Arthropoda</taxon>
        <taxon>Crustacea</taxon>
        <taxon>Branchiopoda</taxon>
        <taxon>Diplostraca</taxon>
        <taxon>Cladocera</taxon>
        <taxon>Anomopoda</taxon>
        <taxon>Daphniidae</taxon>
        <taxon>Daphnia</taxon>
    </lineage>
</organism>
<dbReference type="EMBL" id="JAOYFB010000010">
    <property type="protein sequence ID" value="KAK4017596.1"/>
    <property type="molecule type" value="Genomic_DNA"/>
</dbReference>
<protein>
    <submittedName>
        <fullName evidence="1">Uncharacterized protein</fullName>
    </submittedName>
</protein>
<keyword evidence="2" id="KW-1185">Reference proteome</keyword>
<evidence type="ECO:0000313" key="1">
    <source>
        <dbReference type="EMBL" id="KAK4017596.1"/>
    </source>
</evidence>
<dbReference type="Proteomes" id="UP001234178">
    <property type="component" value="Unassembled WGS sequence"/>
</dbReference>
<evidence type="ECO:0000313" key="2">
    <source>
        <dbReference type="Proteomes" id="UP001234178"/>
    </source>
</evidence>
<accession>A0ABQ9ZXG2</accession>
<gene>
    <name evidence="1" type="ORF">OUZ56_033230</name>
</gene>